<dbReference type="AlphaFoldDB" id="A0A835JGK1"/>
<dbReference type="Proteomes" id="UP000657918">
    <property type="component" value="Unassembled WGS sequence"/>
</dbReference>
<dbReference type="EMBL" id="JADGMS010000014">
    <property type="protein sequence ID" value="KAF9669026.1"/>
    <property type="molecule type" value="Genomic_DNA"/>
</dbReference>
<dbReference type="InterPro" id="IPR028457">
    <property type="entry name" value="ABI"/>
</dbReference>
<evidence type="ECO:0008006" key="6">
    <source>
        <dbReference type="Google" id="ProtNLM"/>
    </source>
</evidence>
<keyword evidence="5" id="KW-1185">Reference proteome</keyword>
<proteinExistence type="inferred from homology"/>
<reference evidence="4 5" key="1">
    <citation type="submission" date="2020-10" db="EMBL/GenBank/DDBJ databases">
        <title>Plant Genome Project.</title>
        <authorList>
            <person name="Zhang R.-G."/>
        </authorList>
    </citation>
    <scope>NUCLEOTIDE SEQUENCE [LARGE SCALE GENOMIC DNA]</scope>
    <source>
        <strain evidence="4">FAFU-HL-1</strain>
        <tissue evidence="4">Leaf</tissue>
    </source>
</reference>
<evidence type="ECO:0000313" key="5">
    <source>
        <dbReference type="Proteomes" id="UP000657918"/>
    </source>
</evidence>
<evidence type="ECO:0000256" key="3">
    <source>
        <dbReference type="SAM" id="MobiDB-lite"/>
    </source>
</evidence>
<evidence type="ECO:0000313" key="4">
    <source>
        <dbReference type="EMBL" id="KAF9669026.1"/>
    </source>
</evidence>
<comment type="function">
    <text evidence="2">Involved in regulation of actin and microtubule organization. Part of a WAVE complex that activates the Arp2/3 complex.</text>
</comment>
<evidence type="ECO:0000256" key="2">
    <source>
        <dbReference type="ARBA" id="ARBA00025223"/>
    </source>
</evidence>
<comment type="similarity">
    <text evidence="1">Belongs to the ABI family.</text>
</comment>
<feature type="region of interest" description="Disordered" evidence="3">
    <location>
        <begin position="264"/>
        <end position="292"/>
    </location>
</feature>
<comment type="caution">
    <text evidence="4">The sequence shown here is derived from an EMBL/GenBank/DDBJ whole genome shotgun (WGS) entry which is preliminary data.</text>
</comment>
<accession>A0A835JGK1</accession>
<dbReference type="OrthoDB" id="5971719at2759"/>
<evidence type="ECO:0000256" key="1">
    <source>
        <dbReference type="ARBA" id="ARBA00010020"/>
    </source>
</evidence>
<name>A0A835JGK1_9ROSI</name>
<dbReference type="Gene3D" id="6.10.140.1620">
    <property type="match status" value="1"/>
</dbReference>
<dbReference type="PANTHER" id="PTHR10460">
    <property type="entry name" value="ABL INTERACTOR FAMILY MEMBER"/>
    <property type="match status" value="1"/>
</dbReference>
<sequence>MELEQTRPENPAMTFDEVSMERSKSFIKALQELKNLRPQLYSAAEYCEKSYLHSEQKQTVLDNLKDYAVRALVNAVDHLGTVAYKLTDLLEQQALEVSTMEVKVSCLNQQYLTCQTYTDKEGLRQQQLLAFIPRHHKHYVLQNSVNKKVHFSPQIQTDARQNYIQARSRLQPSGSPASKTLSWHLASETKSTLKGTPHVMTRLSHKNYLEFSTMSSKNFSICKSLTWYDIEVFDMCLSCSSEDSKTSGKSSVLFQLLDKEESAKTRSSGAPAQLSSGGPAAGANTQKFGVPRRELLDGSKPLTAFRSFDNPRREIVRAPVRSRSMLSAFFVKQKTSKLKAGSVS</sequence>
<gene>
    <name evidence="4" type="ORF">SADUNF_Sadunf14G0064600</name>
</gene>
<feature type="compositionally biased region" description="Polar residues" evidence="3">
    <location>
        <begin position="265"/>
        <end position="276"/>
    </location>
</feature>
<protein>
    <recommendedName>
        <fullName evidence="6">Protein ABIL1</fullName>
    </recommendedName>
</protein>
<dbReference type="PANTHER" id="PTHR10460:SF0">
    <property type="entry name" value="ABELSON INTERACTING PROTEIN, ISOFORM D"/>
    <property type="match status" value="1"/>
</dbReference>
<organism evidence="4 5">
    <name type="scientific">Salix dunnii</name>
    <dbReference type="NCBI Taxonomy" id="1413687"/>
    <lineage>
        <taxon>Eukaryota</taxon>
        <taxon>Viridiplantae</taxon>
        <taxon>Streptophyta</taxon>
        <taxon>Embryophyta</taxon>
        <taxon>Tracheophyta</taxon>
        <taxon>Spermatophyta</taxon>
        <taxon>Magnoliopsida</taxon>
        <taxon>eudicotyledons</taxon>
        <taxon>Gunneridae</taxon>
        <taxon>Pentapetalae</taxon>
        <taxon>rosids</taxon>
        <taxon>fabids</taxon>
        <taxon>Malpighiales</taxon>
        <taxon>Salicaceae</taxon>
        <taxon>Saliceae</taxon>
        <taxon>Salix</taxon>
    </lineage>
</organism>